<dbReference type="PANTHER" id="PTHR42916">
    <property type="entry name" value="2-SUCCINYL-5-ENOLPYRUVYL-6-HYDROXY-3-CYCLOHEXENE-1-CARBOXYLATE SYNTHASE"/>
    <property type="match status" value="1"/>
</dbReference>
<keyword evidence="9" id="KW-1185">Reference proteome</keyword>
<dbReference type="InterPro" id="IPR029065">
    <property type="entry name" value="Enolase_C-like"/>
</dbReference>
<dbReference type="Pfam" id="PF02776">
    <property type="entry name" value="TPP_enzyme_N"/>
    <property type="match status" value="1"/>
</dbReference>
<proteinExistence type="inferred from homology"/>
<dbReference type="Proteomes" id="UP000815325">
    <property type="component" value="Unassembled WGS sequence"/>
</dbReference>
<dbReference type="EMBL" id="MU069621">
    <property type="protein sequence ID" value="KAF5837290.1"/>
    <property type="molecule type" value="Genomic_DNA"/>
</dbReference>
<keyword evidence="4" id="KW-0786">Thiamine pyrophosphate</keyword>
<dbReference type="InterPro" id="IPR036849">
    <property type="entry name" value="Enolase-like_C_sf"/>
</dbReference>
<dbReference type="Pfam" id="PF13378">
    <property type="entry name" value="MR_MLE_C"/>
    <property type="match status" value="1"/>
</dbReference>
<feature type="compositionally biased region" description="Low complexity" evidence="6">
    <location>
        <begin position="1156"/>
        <end position="1173"/>
    </location>
</feature>
<dbReference type="SUPFAM" id="SSF54826">
    <property type="entry name" value="Enolase N-terminal domain-like"/>
    <property type="match status" value="1"/>
</dbReference>
<dbReference type="Gene3D" id="3.30.390.10">
    <property type="entry name" value="Enolase-like, N-terminal domain"/>
    <property type="match status" value="1"/>
</dbReference>
<dbReference type="InterPro" id="IPR029017">
    <property type="entry name" value="Enolase-like_N"/>
</dbReference>
<evidence type="ECO:0000256" key="1">
    <source>
        <dbReference type="ARBA" id="ARBA00022679"/>
    </source>
</evidence>
<feature type="region of interest" description="Disordered" evidence="6">
    <location>
        <begin position="724"/>
        <end position="771"/>
    </location>
</feature>
<dbReference type="CDD" id="cd07037">
    <property type="entry name" value="TPP_PYR_MenD"/>
    <property type="match status" value="1"/>
</dbReference>
<feature type="compositionally biased region" description="Low complexity" evidence="6">
    <location>
        <begin position="729"/>
        <end position="738"/>
    </location>
</feature>
<feature type="compositionally biased region" description="Low complexity" evidence="6">
    <location>
        <begin position="601"/>
        <end position="621"/>
    </location>
</feature>
<name>A0ABQ7GRS1_DUNSA</name>
<feature type="region of interest" description="Disordered" evidence="6">
    <location>
        <begin position="601"/>
        <end position="624"/>
    </location>
</feature>
<evidence type="ECO:0000256" key="4">
    <source>
        <dbReference type="ARBA" id="ARBA00023052"/>
    </source>
</evidence>
<keyword evidence="3" id="KW-0460">Magnesium</keyword>
<feature type="region of interest" description="Disordered" evidence="6">
    <location>
        <begin position="95"/>
        <end position="129"/>
    </location>
</feature>
<feature type="domain" description="Mandelate racemase/muconate lactonizing enzyme C-terminal" evidence="7">
    <location>
        <begin position="1213"/>
        <end position="1304"/>
    </location>
</feature>
<feature type="region of interest" description="Disordered" evidence="6">
    <location>
        <begin position="1022"/>
        <end position="1043"/>
    </location>
</feature>
<evidence type="ECO:0000313" key="8">
    <source>
        <dbReference type="EMBL" id="KAF5837290.1"/>
    </source>
</evidence>
<dbReference type="CDD" id="cd02009">
    <property type="entry name" value="TPP_SHCHC_synthase"/>
    <property type="match status" value="1"/>
</dbReference>
<dbReference type="InterPro" id="IPR029061">
    <property type="entry name" value="THDP-binding"/>
</dbReference>
<reference evidence="8" key="1">
    <citation type="submission" date="2017-08" db="EMBL/GenBank/DDBJ databases">
        <authorList>
            <person name="Polle J.E."/>
            <person name="Barry K."/>
            <person name="Cushman J."/>
            <person name="Schmutz J."/>
            <person name="Tran D."/>
            <person name="Hathwaick L.T."/>
            <person name="Yim W.C."/>
            <person name="Jenkins J."/>
            <person name="Mckie-Krisberg Z.M."/>
            <person name="Prochnik S."/>
            <person name="Lindquist E."/>
            <person name="Dockter R.B."/>
            <person name="Adam C."/>
            <person name="Molina H."/>
            <person name="Bunkerborg J."/>
            <person name="Jin E."/>
            <person name="Buchheim M."/>
            <person name="Magnuson J."/>
        </authorList>
    </citation>
    <scope>NUCLEOTIDE SEQUENCE</scope>
    <source>
        <strain evidence="8">CCAP 19/18</strain>
    </source>
</reference>
<gene>
    <name evidence="8" type="ORF">DUNSADRAFT_4553</name>
</gene>
<dbReference type="PANTHER" id="PTHR42916:SF1">
    <property type="entry name" value="PROTEIN PHYLLO, CHLOROPLASTIC"/>
    <property type="match status" value="1"/>
</dbReference>
<feature type="compositionally biased region" description="Low complexity" evidence="6">
    <location>
        <begin position="96"/>
        <end position="110"/>
    </location>
</feature>
<dbReference type="Gene3D" id="3.20.20.120">
    <property type="entry name" value="Enolase-like C-terminal domain"/>
    <property type="match status" value="1"/>
</dbReference>
<feature type="region of interest" description="Disordered" evidence="6">
    <location>
        <begin position="442"/>
        <end position="512"/>
    </location>
</feature>
<dbReference type="Pfam" id="PF02775">
    <property type="entry name" value="TPP_enzyme_C"/>
    <property type="match status" value="1"/>
</dbReference>
<accession>A0ABQ7GRS1</accession>
<dbReference type="InterPro" id="IPR013342">
    <property type="entry name" value="Mandelate_racemase_C"/>
</dbReference>
<dbReference type="SMART" id="SM00922">
    <property type="entry name" value="MR_MLE"/>
    <property type="match status" value="1"/>
</dbReference>
<sequence length="1305" mass="136976">MESAIRHKGGLLFVQALGRDVEVEQRAAAAAANAAAAESGSMQGAVGGLGPRGGAGGAPLTGVDLQLARQEYLTYGQEGLDDLLAAFEDSIGKRGSSSSALQNGSSSNNDADSDEAACPPRDPDEGSAQGLSKVVMARRSSVALQGPVCGLWLLEALQELDLKTRPFWALLRHMQPPLKQSANINLTWCGLLVEELCRQGASMFCIAPGSRSSPLAMAAALHPRARLNVCLDERSLGFWALGYGRAARTPAVVITSSGTAVANLLPAVVEASLSGVPLLLVTADRPGELRDTGANQTIDQVKIFGAYTRWFHDVQPPHDTLPGRAILTTAATAMRHSLGGSTCGGTGMWGGGRQGDVPGPVHLNLQLREPLAPVQQPWSRETFLAGLARWSAPPYEPFTRTVAVPTHTFFAPPSPLEQSAAPALTPQSAALAMTPQANPTLSAGVGGAGSHDQAPPVAAAGGVLLPPGWADTPADMEQWHSDNQAQSNGYVGDMHNGLPSDDGATWLQGSSTSSISNSNSYSSAMQAGPHTLAPSSLPLAPAAGSEISGLLMLLARAQRGLVVVGEQADPGDVVAAAQVASILGWPVAADVLSGLRLGGCSSNRSSSSSSSSSGRVTIGGSRSRGGDGRLAVIHHMDHLLLDQSCWEVLKPDVILQLGPRITSKRMGQFMEWCAGGSSSSNGGSSYWVYVDSNSSRHDPGHLVSHRAVLPLPTLAHALAAYMPVHHHQQQQQQQQQQQRRGKVMSSPSPSGAGSTSGSSSSSSSNRGSRSTWVRYSHAAPAPLSLGVPVAANRGASGIDGVLSTAAGFAEGLARPCTLVVGDLSFLHDINGLSLLRAGEARPPLTVVLVNNGGGGIFSFLPIANALPEQQFTQLWATPQNVDLEGMCRAHGIPHQRASTPEEYQQALNSAWGLNRHSVVEVVTGRSANVDVHRMLQQRARRAMHAYLALRRLQQQQQQQQRWQQQQQQQQDHYYHEQQDLVHQMRGRHRHQPQQLQTLGGDACITGVTWSHFALPLALPLTSTTSSTNPSSAGAGVSSSDDLTNSRRHGLLLRVRLRWGGRVCEGVGEVAPLPGLHPESLAMAEAALAVVASMMEGVHVPAAVCLLGGRLGQWLRSGIGLQLEQIPSSVRFGLESALLSALASAYGTSLPDLLKLSSSSGSSSSSSSGGSSSSNVKSHAVPDNGRTAGQQQQQQQHEEGVVRVNGLLSPRGDPAEAVAAAQALVAAGHTCIKVKVARRPSSPEDDAQTLAAIRASLGPGVTLRADANRGWMLAEAVRFAHTFRAVRKLQAAWGKGWLPQRLVLPA</sequence>
<evidence type="ECO:0000256" key="3">
    <source>
        <dbReference type="ARBA" id="ARBA00022842"/>
    </source>
</evidence>
<dbReference type="SUPFAM" id="SSF52518">
    <property type="entry name" value="Thiamin diphosphate-binding fold (THDP-binding)"/>
    <property type="match status" value="2"/>
</dbReference>
<evidence type="ECO:0000256" key="5">
    <source>
        <dbReference type="ARBA" id="ARBA00023211"/>
    </source>
</evidence>
<protein>
    <recommendedName>
        <fullName evidence="7">Mandelate racemase/muconate lactonizing enzyme C-terminal domain-containing protein</fullName>
    </recommendedName>
</protein>
<keyword evidence="2" id="KW-0479">Metal-binding</keyword>
<evidence type="ECO:0000313" key="9">
    <source>
        <dbReference type="Proteomes" id="UP000815325"/>
    </source>
</evidence>
<organism evidence="8 9">
    <name type="scientific">Dunaliella salina</name>
    <name type="common">Green alga</name>
    <name type="synonym">Protococcus salinus</name>
    <dbReference type="NCBI Taxonomy" id="3046"/>
    <lineage>
        <taxon>Eukaryota</taxon>
        <taxon>Viridiplantae</taxon>
        <taxon>Chlorophyta</taxon>
        <taxon>core chlorophytes</taxon>
        <taxon>Chlorophyceae</taxon>
        <taxon>CS clade</taxon>
        <taxon>Chlamydomonadales</taxon>
        <taxon>Dunaliellaceae</taxon>
        <taxon>Dunaliella</taxon>
    </lineage>
</organism>
<evidence type="ECO:0000256" key="6">
    <source>
        <dbReference type="SAM" id="MobiDB-lite"/>
    </source>
</evidence>
<dbReference type="Gene3D" id="3.40.50.1220">
    <property type="entry name" value="TPP-binding domain"/>
    <property type="match status" value="1"/>
</dbReference>
<dbReference type="InterPro" id="IPR011766">
    <property type="entry name" value="TPP_enzyme_TPP-bd"/>
</dbReference>
<evidence type="ECO:0000256" key="2">
    <source>
        <dbReference type="ARBA" id="ARBA00022723"/>
    </source>
</evidence>
<keyword evidence="5" id="KW-0464">Manganese</keyword>
<comment type="caution">
    <text evidence="8">The sequence shown here is derived from an EMBL/GenBank/DDBJ whole genome shotgun (WGS) entry which is preliminary data.</text>
</comment>
<dbReference type="Gene3D" id="3.40.50.970">
    <property type="match status" value="2"/>
</dbReference>
<dbReference type="InterPro" id="IPR004433">
    <property type="entry name" value="MenaQ_synth_MenD"/>
</dbReference>
<dbReference type="InterPro" id="IPR012001">
    <property type="entry name" value="Thiamin_PyroP_enz_TPP-bd_dom"/>
</dbReference>
<dbReference type="HAMAP" id="MF_01659">
    <property type="entry name" value="MenD"/>
    <property type="match status" value="1"/>
</dbReference>
<keyword evidence="1" id="KW-0808">Transferase</keyword>
<feature type="region of interest" description="Disordered" evidence="6">
    <location>
        <begin position="1156"/>
        <end position="1198"/>
    </location>
</feature>
<dbReference type="SUPFAM" id="SSF51604">
    <property type="entry name" value="Enolase C-terminal domain-like"/>
    <property type="match status" value="1"/>
</dbReference>
<feature type="compositionally biased region" description="Low complexity" evidence="6">
    <location>
        <begin position="745"/>
        <end position="771"/>
    </location>
</feature>
<feature type="compositionally biased region" description="Low complexity" evidence="6">
    <location>
        <begin position="1022"/>
        <end position="1041"/>
    </location>
</feature>
<evidence type="ECO:0000259" key="7">
    <source>
        <dbReference type="SMART" id="SM00922"/>
    </source>
</evidence>